<keyword evidence="2" id="KW-1185">Reference proteome</keyword>
<gene>
    <name evidence="1" type="ORF">CCAM_LOCUS41595</name>
</gene>
<evidence type="ECO:0000313" key="1">
    <source>
        <dbReference type="EMBL" id="VFQ99819.1"/>
    </source>
</evidence>
<reference evidence="1 2" key="1">
    <citation type="submission" date="2018-04" db="EMBL/GenBank/DDBJ databases">
        <authorList>
            <person name="Vogel A."/>
        </authorList>
    </citation>
    <scope>NUCLEOTIDE SEQUENCE [LARGE SCALE GENOMIC DNA]</scope>
</reference>
<protein>
    <submittedName>
        <fullName evidence="1">Uncharacterized protein</fullName>
    </submittedName>
</protein>
<name>A0A484NFW8_9ASTE</name>
<evidence type="ECO:0000313" key="2">
    <source>
        <dbReference type="Proteomes" id="UP000595140"/>
    </source>
</evidence>
<dbReference type="AlphaFoldDB" id="A0A484NFW8"/>
<dbReference type="Proteomes" id="UP000595140">
    <property type="component" value="Unassembled WGS sequence"/>
</dbReference>
<organism evidence="1 2">
    <name type="scientific">Cuscuta campestris</name>
    <dbReference type="NCBI Taxonomy" id="132261"/>
    <lineage>
        <taxon>Eukaryota</taxon>
        <taxon>Viridiplantae</taxon>
        <taxon>Streptophyta</taxon>
        <taxon>Embryophyta</taxon>
        <taxon>Tracheophyta</taxon>
        <taxon>Spermatophyta</taxon>
        <taxon>Magnoliopsida</taxon>
        <taxon>eudicotyledons</taxon>
        <taxon>Gunneridae</taxon>
        <taxon>Pentapetalae</taxon>
        <taxon>asterids</taxon>
        <taxon>lamiids</taxon>
        <taxon>Solanales</taxon>
        <taxon>Convolvulaceae</taxon>
        <taxon>Cuscuteae</taxon>
        <taxon>Cuscuta</taxon>
        <taxon>Cuscuta subgen. Grammica</taxon>
        <taxon>Cuscuta sect. Cleistogrammica</taxon>
    </lineage>
</organism>
<accession>A0A484NFW8</accession>
<dbReference type="EMBL" id="OOIL02006673">
    <property type="protein sequence ID" value="VFQ99819.1"/>
    <property type="molecule type" value="Genomic_DNA"/>
</dbReference>
<sequence length="91" mass="11017">MVSPYNRNFLWSSSPEYKRFPLIKWEEVCRSKYEGGLGLKNLQNRDLKNKSIWTFESKHDDCYYWKKMMLIRKDFAGMSITSAYRVKKGYK</sequence>
<proteinExistence type="predicted"/>
<dbReference type="OrthoDB" id="1622315at2759"/>